<dbReference type="EMBL" id="LVYD01000124">
    <property type="protein sequence ID" value="OQP57071.1"/>
    <property type="molecule type" value="Genomic_DNA"/>
</dbReference>
<proteinExistence type="predicted"/>
<dbReference type="AlphaFoldDB" id="A0A1V9FFM4"/>
<sequence>MKTGIYKIAEQIGNYGFYGEIEIEVEITSRYQKVELEFDDELERWQSGVLFGATYFLEHCMSRIGLNIRVKEIKYNELDTSNTIVAYLTFKALVSATNLELKSDILFDKEFKAFVFPK</sequence>
<keyword evidence="2" id="KW-1185">Reference proteome</keyword>
<accession>A0A1V9FFM4</accession>
<evidence type="ECO:0000313" key="2">
    <source>
        <dbReference type="Proteomes" id="UP000192796"/>
    </source>
</evidence>
<dbReference type="STRING" id="1703345.A3860_10920"/>
<reference evidence="1 2" key="1">
    <citation type="submission" date="2016-03" db="EMBL/GenBank/DDBJ databases">
        <title>Niastella vici sp. nov., isolated from farmland soil.</title>
        <authorList>
            <person name="Chen L."/>
            <person name="Wang D."/>
            <person name="Yang S."/>
            <person name="Wang G."/>
        </authorList>
    </citation>
    <scope>NUCLEOTIDE SEQUENCE [LARGE SCALE GENOMIC DNA]</scope>
    <source>
        <strain evidence="1 2">DJ57</strain>
    </source>
</reference>
<dbReference type="Proteomes" id="UP000192796">
    <property type="component" value="Unassembled WGS sequence"/>
</dbReference>
<protein>
    <submittedName>
        <fullName evidence="1">Uncharacterized protein</fullName>
    </submittedName>
</protein>
<comment type="caution">
    <text evidence="1">The sequence shown here is derived from an EMBL/GenBank/DDBJ whole genome shotgun (WGS) entry which is preliminary data.</text>
</comment>
<evidence type="ECO:0000313" key="1">
    <source>
        <dbReference type="EMBL" id="OQP57071.1"/>
    </source>
</evidence>
<dbReference type="OrthoDB" id="677048at2"/>
<dbReference type="RefSeq" id="WP_081156035.1">
    <property type="nucleotide sequence ID" value="NZ_LVYD01000124.1"/>
</dbReference>
<name>A0A1V9FFM4_9BACT</name>
<gene>
    <name evidence="1" type="ORF">A3860_10920</name>
</gene>
<organism evidence="1 2">
    <name type="scientific">Niastella vici</name>
    <dbReference type="NCBI Taxonomy" id="1703345"/>
    <lineage>
        <taxon>Bacteria</taxon>
        <taxon>Pseudomonadati</taxon>
        <taxon>Bacteroidota</taxon>
        <taxon>Chitinophagia</taxon>
        <taxon>Chitinophagales</taxon>
        <taxon>Chitinophagaceae</taxon>
        <taxon>Niastella</taxon>
    </lineage>
</organism>